<dbReference type="PANTHER" id="PTHR39330">
    <property type="entry name" value="ETHANOLAMINE AMMONIA-LYASE LIGHT CHAIN"/>
    <property type="match status" value="1"/>
</dbReference>
<dbReference type="Gene3D" id="3.40.50.11240">
    <property type="entry name" value="Ethanolamine ammonia-lyase light chain (EutC)"/>
    <property type="match status" value="1"/>
</dbReference>
<dbReference type="EC" id="4.3.1.7" evidence="5"/>
<gene>
    <name evidence="5 6" type="primary">eutC</name>
    <name evidence="6" type="ORF">ACFSNC_17320</name>
</gene>
<feature type="binding site" evidence="5">
    <location>
        <position position="167"/>
    </location>
    <ligand>
        <name>adenosylcob(III)alamin</name>
        <dbReference type="ChEBI" id="CHEBI:18408"/>
    </ligand>
</feature>
<keyword evidence="3 5" id="KW-0170">Cobalt</keyword>
<evidence type="ECO:0000256" key="1">
    <source>
        <dbReference type="ARBA" id="ARBA00022628"/>
    </source>
</evidence>
<organism evidence="6 7">
    <name type="scientific">Ancylobacter oerskovii</name>
    <dbReference type="NCBI Taxonomy" id="459519"/>
    <lineage>
        <taxon>Bacteria</taxon>
        <taxon>Pseudomonadati</taxon>
        <taxon>Pseudomonadota</taxon>
        <taxon>Alphaproteobacteria</taxon>
        <taxon>Hyphomicrobiales</taxon>
        <taxon>Xanthobacteraceae</taxon>
        <taxon>Ancylobacter</taxon>
    </lineage>
</organism>
<protein>
    <recommendedName>
        <fullName evidence="5">Ethanolamine ammonia-lyase small subunit</fullName>
        <shortName evidence="5">EAL small subunit</shortName>
        <ecNumber evidence="5">4.3.1.7</ecNumber>
    </recommendedName>
</protein>
<feature type="binding site" evidence="5">
    <location>
        <position position="217"/>
    </location>
    <ligand>
        <name>adenosylcob(III)alamin</name>
        <dbReference type="ChEBI" id="CHEBI:18408"/>
    </ligand>
</feature>
<name>A0ABW4Z0Z9_9HYPH</name>
<comment type="subunit">
    <text evidence="5">The basic unit is a heterodimer which dimerizes to form tetramers. The heterotetramers trimerize; 6 large subunits form a core ring with 6 small subunits projecting outwards.</text>
</comment>
<evidence type="ECO:0000313" key="6">
    <source>
        <dbReference type="EMBL" id="MFD2142172.1"/>
    </source>
</evidence>
<feature type="binding site" evidence="5">
    <location>
        <position position="188"/>
    </location>
    <ligand>
        <name>adenosylcob(III)alamin</name>
        <dbReference type="ChEBI" id="CHEBI:18408"/>
    </ligand>
</feature>
<comment type="function">
    <text evidence="5">Catalyzes the deamination of various vicinal amino-alcohols to oxo compounds. Allows this organism to utilize ethanolamine as the sole source of nitrogen and carbon in the presence of external vitamin B12.</text>
</comment>
<dbReference type="Gene3D" id="1.10.30.40">
    <property type="entry name" value="Ethanolamine ammonia-lyase light chain (EutC), N-terminal domain"/>
    <property type="match status" value="1"/>
</dbReference>
<evidence type="ECO:0000256" key="2">
    <source>
        <dbReference type="ARBA" id="ARBA00023239"/>
    </source>
</evidence>
<comment type="similarity">
    <text evidence="5">Belongs to the EutC family.</text>
</comment>
<dbReference type="PANTHER" id="PTHR39330:SF1">
    <property type="entry name" value="ETHANOLAMINE AMMONIA-LYASE SMALL SUBUNIT"/>
    <property type="match status" value="1"/>
</dbReference>
<comment type="pathway">
    <text evidence="5">Amine and polyamine degradation; ethanolamine degradation.</text>
</comment>
<dbReference type="PIRSF" id="PIRSF018982">
    <property type="entry name" value="EutC"/>
    <property type="match status" value="1"/>
</dbReference>
<dbReference type="InterPro" id="IPR009246">
    <property type="entry name" value="EutC"/>
</dbReference>
<comment type="caution">
    <text evidence="6">The sequence shown here is derived from an EMBL/GenBank/DDBJ whole genome shotgun (WGS) entry which is preliminary data.</text>
</comment>
<dbReference type="GO" id="GO:0008851">
    <property type="term" value="F:ethanolamine ammonia-lyase activity"/>
    <property type="evidence" value="ECO:0007669"/>
    <property type="project" value="UniProtKB-EC"/>
</dbReference>
<keyword evidence="2 5" id="KW-0456">Lyase</keyword>
<accession>A0ABW4Z0Z9</accession>
<dbReference type="Pfam" id="PF05985">
    <property type="entry name" value="EutC"/>
    <property type="match status" value="1"/>
</dbReference>
<dbReference type="EMBL" id="JBHUHD010000001">
    <property type="protein sequence ID" value="MFD2142172.1"/>
    <property type="molecule type" value="Genomic_DNA"/>
</dbReference>
<keyword evidence="1 5" id="KW-0846">Cobalamin</keyword>
<comment type="subcellular location">
    <subcellularLocation>
        <location evidence="5">Bacterial microcompartment</location>
    </subcellularLocation>
</comment>
<reference evidence="7" key="1">
    <citation type="journal article" date="2019" name="Int. J. Syst. Evol. Microbiol.">
        <title>The Global Catalogue of Microorganisms (GCM) 10K type strain sequencing project: providing services to taxonomists for standard genome sequencing and annotation.</title>
        <authorList>
            <consortium name="The Broad Institute Genomics Platform"/>
            <consortium name="The Broad Institute Genome Sequencing Center for Infectious Disease"/>
            <person name="Wu L."/>
            <person name="Ma J."/>
        </authorList>
    </citation>
    <scope>NUCLEOTIDE SEQUENCE [LARGE SCALE GENOMIC DNA]</scope>
    <source>
        <strain evidence="7">CCM 7435</strain>
    </source>
</reference>
<evidence type="ECO:0000256" key="4">
    <source>
        <dbReference type="ARBA" id="ARBA00024446"/>
    </source>
</evidence>
<dbReference type="InterPro" id="IPR042255">
    <property type="entry name" value="EutC_N"/>
</dbReference>
<dbReference type="NCBIfam" id="NF003971">
    <property type="entry name" value="PRK05465.1"/>
    <property type="match status" value="1"/>
</dbReference>
<keyword evidence="7" id="KW-1185">Reference proteome</keyword>
<dbReference type="HAMAP" id="MF_00601">
    <property type="entry name" value="EutC"/>
    <property type="match status" value="1"/>
</dbReference>
<sequence length="272" mass="28467">MSRDARPSGSPSSAYVIEDAWAKLARATPARIALGRAGTGLPTREVLRFTLAHAQARDAVHTVFEAEATAAAIASLGFETLTVGSAAPSREVYLRRPDLGRKLSQEGRAALASHAGSAPDLALVVADGLSSTAIHAQAAPFLAALKPHLAKEGWRTGPVIIASQSRVALGDEVGEILGARAVVVLIGERPGLSSPDSLGLYLTFAPKVGRSDAERNCISNVRGEGLSHDHAAFKLAWLLREALARRLTGVNLKDESDLLLVGGKPPAMEIGR</sequence>
<keyword evidence="4 5" id="KW-1283">Bacterial microcompartment</keyword>
<evidence type="ECO:0000256" key="5">
    <source>
        <dbReference type="HAMAP-Rule" id="MF_00601"/>
    </source>
</evidence>
<proteinExistence type="inferred from homology"/>
<comment type="cofactor">
    <cofactor evidence="5">
        <name>adenosylcob(III)alamin</name>
        <dbReference type="ChEBI" id="CHEBI:18408"/>
    </cofactor>
    <text evidence="5">Binds between the large and small subunits.</text>
</comment>
<dbReference type="Proteomes" id="UP001597299">
    <property type="component" value="Unassembled WGS sequence"/>
</dbReference>
<evidence type="ECO:0000313" key="7">
    <source>
        <dbReference type="Proteomes" id="UP001597299"/>
    </source>
</evidence>
<dbReference type="RefSeq" id="WP_213351429.1">
    <property type="nucleotide sequence ID" value="NZ_JAHBGB010000006.1"/>
</dbReference>
<comment type="catalytic activity">
    <reaction evidence="5">
        <text>ethanolamine = acetaldehyde + NH4(+)</text>
        <dbReference type="Rhea" id="RHEA:15313"/>
        <dbReference type="ChEBI" id="CHEBI:15343"/>
        <dbReference type="ChEBI" id="CHEBI:28938"/>
        <dbReference type="ChEBI" id="CHEBI:57603"/>
        <dbReference type="EC" id="4.3.1.7"/>
    </reaction>
</comment>
<evidence type="ECO:0000256" key="3">
    <source>
        <dbReference type="ARBA" id="ARBA00023285"/>
    </source>
</evidence>
<dbReference type="InterPro" id="IPR042251">
    <property type="entry name" value="EutC_C"/>
</dbReference>